<evidence type="ECO:0000313" key="4">
    <source>
        <dbReference type="Proteomes" id="UP001257277"/>
    </source>
</evidence>
<dbReference type="RefSeq" id="WP_349240653.1">
    <property type="nucleotide sequence ID" value="NZ_JAVTTO010000001.1"/>
</dbReference>
<gene>
    <name evidence="3" type="ORF">RQM59_03395</name>
</gene>
<organism evidence="3 4">
    <name type="scientific">Asprobacillus argus</name>
    <dbReference type="NCBI Taxonomy" id="3076534"/>
    <lineage>
        <taxon>Bacteria</taxon>
        <taxon>Pseudomonadati</taxon>
        <taxon>Bacteroidota</taxon>
        <taxon>Flavobacteriia</taxon>
        <taxon>Flavobacteriales</taxon>
        <taxon>Flavobacteriaceae</taxon>
        <taxon>Asprobacillus</taxon>
    </lineage>
</organism>
<evidence type="ECO:0000256" key="1">
    <source>
        <dbReference type="PROSITE-ProRule" id="PRU00339"/>
    </source>
</evidence>
<accession>A0ABU3LCT3</accession>
<dbReference type="PANTHER" id="PTHR12558">
    <property type="entry name" value="CELL DIVISION CYCLE 16,23,27"/>
    <property type="match status" value="1"/>
</dbReference>
<dbReference type="Pfam" id="PF13181">
    <property type="entry name" value="TPR_8"/>
    <property type="match status" value="2"/>
</dbReference>
<dbReference type="PROSITE" id="PS50005">
    <property type="entry name" value="TPR"/>
    <property type="match status" value="2"/>
</dbReference>
<feature type="signal peptide" evidence="2">
    <location>
        <begin position="1"/>
        <end position="18"/>
    </location>
</feature>
<evidence type="ECO:0000313" key="3">
    <source>
        <dbReference type="EMBL" id="MDT7831408.1"/>
    </source>
</evidence>
<dbReference type="InterPro" id="IPR019734">
    <property type="entry name" value="TPR_rpt"/>
</dbReference>
<proteinExistence type="predicted"/>
<evidence type="ECO:0000256" key="2">
    <source>
        <dbReference type="SAM" id="SignalP"/>
    </source>
</evidence>
<feature type="repeat" description="TPR" evidence="1">
    <location>
        <begin position="500"/>
        <end position="533"/>
    </location>
</feature>
<keyword evidence="2" id="KW-0732">Signal</keyword>
<sequence length="590" mass="68219">MRTRILFILLFISSLCFAQNDFYLAENYFREGEYEKATQLYKKLVDKNTYNTIYLKRLITCYQETEKFDLAEKLLTSKLQGNPTLFHLNIEIGYNFERQQKTELAKSYYELGLAGIDGNPSLGGTAARLFKENNLLDYAIKAYRRTMSLNKGANYDFQIAQIYGEKGDFEKMFSSYIDLVDRNGNYLGTVKRFVSRYISEDPFDKNNVLFKRTLLKKSISNPKDIWNELLSWLFTRQHEYQKALTQEKALFKRDPNYLSNINTLGRTAFNNKDYDAAKACFSFVLSSTNFLDEKLFAHLYYLKSSVEMKDSNVEAMFKKVLKTYGATTNTLNIQIAYADFLTFTKNEPSIAKEVLEKALALNSSKFEKARIKLKLGDVLVFMGKYNKALIYFSQIQTRLKNHTLAQQARFKVAQTSFFKGDFTWAMAQLKVLKGSTTQLIANDAVDLFLVISDNEPKDSIPTGLKKFAEADLLAFQNKNTASIAIFSQIIQKYKGQPIEDEALYKQAAVFIKEGQYENAITNYLKIIELDREGILVDDAYYQLAETYYFKLNNPKKASEYYQKIIFDFGSSIYLVDARKKFRTLRGDTIN</sequence>
<name>A0ABU3LCT3_9FLAO</name>
<dbReference type="PANTHER" id="PTHR12558:SF13">
    <property type="entry name" value="CELL DIVISION CYCLE PROTEIN 27 HOMOLOG"/>
    <property type="match status" value="1"/>
</dbReference>
<dbReference type="Pfam" id="PF13174">
    <property type="entry name" value="TPR_6"/>
    <property type="match status" value="1"/>
</dbReference>
<feature type="repeat" description="TPR" evidence="1">
    <location>
        <begin position="18"/>
        <end position="51"/>
    </location>
</feature>
<dbReference type="InterPro" id="IPR011990">
    <property type="entry name" value="TPR-like_helical_dom_sf"/>
</dbReference>
<dbReference type="Gene3D" id="1.25.40.10">
    <property type="entry name" value="Tetratricopeptide repeat domain"/>
    <property type="match status" value="4"/>
</dbReference>
<dbReference type="SMART" id="SM00028">
    <property type="entry name" value="TPR"/>
    <property type="match status" value="5"/>
</dbReference>
<dbReference type="EMBL" id="JAVTTO010000001">
    <property type="protein sequence ID" value="MDT7831408.1"/>
    <property type="molecule type" value="Genomic_DNA"/>
</dbReference>
<feature type="chain" id="PRO_5045135678" evidence="2">
    <location>
        <begin position="19"/>
        <end position="590"/>
    </location>
</feature>
<dbReference type="Proteomes" id="UP001257277">
    <property type="component" value="Unassembled WGS sequence"/>
</dbReference>
<reference evidence="3 4" key="1">
    <citation type="submission" date="2023-09" db="EMBL/GenBank/DDBJ databases">
        <title>Novel taxa isolated from Blanes Bay.</title>
        <authorList>
            <person name="Rey-Velasco X."/>
            <person name="Lucena T."/>
        </authorList>
    </citation>
    <scope>NUCLEOTIDE SEQUENCE [LARGE SCALE GENOMIC DNA]</scope>
    <source>
        <strain evidence="3 4">S356</strain>
    </source>
</reference>
<keyword evidence="4" id="KW-1185">Reference proteome</keyword>
<comment type="caution">
    <text evidence="3">The sequence shown here is derived from an EMBL/GenBank/DDBJ whole genome shotgun (WGS) entry which is preliminary data.</text>
</comment>
<keyword evidence="1" id="KW-0802">TPR repeat</keyword>
<dbReference type="SUPFAM" id="SSF48452">
    <property type="entry name" value="TPR-like"/>
    <property type="match status" value="3"/>
</dbReference>
<protein>
    <submittedName>
        <fullName evidence="3">Tetratricopeptide repeat protein</fullName>
    </submittedName>
</protein>